<dbReference type="Proteomes" id="UP000315995">
    <property type="component" value="Chromosome"/>
</dbReference>
<dbReference type="Gene3D" id="1.10.340.30">
    <property type="entry name" value="Hypothetical protein, domain 2"/>
    <property type="match status" value="1"/>
</dbReference>
<name>A0A4Y6PWJ4_PERCE</name>
<dbReference type="RefSeq" id="WP_141198859.1">
    <property type="nucleotide sequence ID" value="NZ_CP041186.1"/>
</dbReference>
<sequence length="313" mass="36487">MRIESKGPHDFYLSLDVSEYFEAEYDPEEIFKGGYARPLNLADRTVLAVIHYNDNPVDPAFEVELPDQSPPTDAEEAEIRRQVGRIVGSELDVEAFYEQVQDDPVMGPIVEEHYGFKRLSRGQFFEDAMRHIIRTRISHEPTKQRMVQDVRKTWGVAFEWRGRTYYSYPRPEVLRSVDPSDLREFGISRRKGEYVTGLADLIASGELDPLALEAMDAHAFWEAVTSVRGIGPSTAQNLMFRRNRHDGDFMSRKTKGQEKGWRRWILPNYGVDPHEATDEDYERIRDRWRGFEALVSQYMFYDWLMSELEGEEG</sequence>
<evidence type="ECO:0000313" key="4">
    <source>
        <dbReference type="Proteomes" id="UP000315995"/>
    </source>
</evidence>
<dbReference type="SUPFAM" id="SSF48150">
    <property type="entry name" value="DNA-glycosylase"/>
    <property type="match status" value="1"/>
</dbReference>
<dbReference type="InterPro" id="IPR037046">
    <property type="entry name" value="AlkA_N_sf"/>
</dbReference>
<dbReference type="GO" id="GO:0008725">
    <property type="term" value="F:DNA-3-methyladenine glycosylase activity"/>
    <property type="evidence" value="ECO:0007669"/>
    <property type="project" value="TreeGrafter"/>
</dbReference>
<organism evidence="3 4">
    <name type="scientific">Persicimonas caeni</name>
    <dbReference type="NCBI Taxonomy" id="2292766"/>
    <lineage>
        <taxon>Bacteria</taxon>
        <taxon>Deltaproteobacteria</taxon>
        <taxon>Bradymonadales</taxon>
        <taxon>Bradymonadaceae</taxon>
        <taxon>Persicimonas</taxon>
    </lineage>
</organism>
<reference evidence="3 4" key="1">
    <citation type="submission" date="2019-06" db="EMBL/GenBank/DDBJ databases">
        <title>Persicimonas caeni gen. nov., sp. nov., a predatory bacterium isolated from solar saltern.</title>
        <authorList>
            <person name="Wang S."/>
        </authorList>
    </citation>
    <scope>NUCLEOTIDE SEQUENCE [LARGE SCALE GENOMIC DNA]</scope>
    <source>
        <strain evidence="3 4">YN101</strain>
    </source>
</reference>
<dbReference type="OrthoDB" id="9811249at2"/>
<keyword evidence="2" id="KW-0234">DNA repair</keyword>
<evidence type="ECO:0000313" key="3">
    <source>
        <dbReference type="EMBL" id="QDG52387.1"/>
    </source>
</evidence>
<protein>
    <recommendedName>
        <fullName evidence="5">HhH-GPD domain-containing protein</fullName>
    </recommendedName>
</protein>
<keyword evidence="1" id="KW-0227">DNA damage</keyword>
<keyword evidence="4" id="KW-1185">Reference proteome</keyword>
<evidence type="ECO:0000256" key="1">
    <source>
        <dbReference type="ARBA" id="ARBA00022763"/>
    </source>
</evidence>
<dbReference type="GO" id="GO:0032131">
    <property type="term" value="F:alkylated DNA binding"/>
    <property type="evidence" value="ECO:0007669"/>
    <property type="project" value="TreeGrafter"/>
</dbReference>
<gene>
    <name evidence="3" type="ORF">FIV42_17055</name>
</gene>
<accession>A0A4Y6PWJ4</accession>
<proteinExistence type="predicted"/>
<dbReference type="GO" id="GO:0006307">
    <property type="term" value="P:DNA alkylation repair"/>
    <property type="evidence" value="ECO:0007669"/>
    <property type="project" value="TreeGrafter"/>
</dbReference>
<dbReference type="PANTHER" id="PTHR43003:SF5">
    <property type="entry name" value="DNA-3-METHYLADENINE GLYCOSYLASE"/>
    <property type="match status" value="1"/>
</dbReference>
<dbReference type="AlphaFoldDB" id="A0A4Y6PWJ4"/>
<dbReference type="InterPro" id="IPR051912">
    <property type="entry name" value="Alkylbase_DNA_Glycosylase/TA"/>
</dbReference>
<accession>A0A5B8YD41</accession>
<dbReference type="Gene3D" id="3.30.310.20">
    <property type="entry name" value="DNA-3-methyladenine glycosylase AlkA, N-terminal domain"/>
    <property type="match status" value="1"/>
</dbReference>
<evidence type="ECO:0000256" key="2">
    <source>
        <dbReference type="ARBA" id="ARBA00023204"/>
    </source>
</evidence>
<dbReference type="InterPro" id="IPR011257">
    <property type="entry name" value="DNA_glycosylase"/>
</dbReference>
<dbReference type="PANTHER" id="PTHR43003">
    <property type="entry name" value="DNA-3-METHYLADENINE GLYCOSYLASE"/>
    <property type="match status" value="1"/>
</dbReference>
<dbReference type="GO" id="GO:0043916">
    <property type="term" value="F:DNA-7-methylguanine glycosylase activity"/>
    <property type="evidence" value="ECO:0007669"/>
    <property type="project" value="TreeGrafter"/>
</dbReference>
<evidence type="ECO:0008006" key="5">
    <source>
        <dbReference type="Google" id="ProtNLM"/>
    </source>
</evidence>
<dbReference type="EMBL" id="CP041186">
    <property type="protein sequence ID" value="QDG52387.1"/>
    <property type="molecule type" value="Genomic_DNA"/>
</dbReference>
<dbReference type="GO" id="GO:0006285">
    <property type="term" value="P:base-excision repair, AP site formation"/>
    <property type="evidence" value="ECO:0007669"/>
    <property type="project" value="TreeGrafter"/>
</dbReference>
<dbReference type="GO" id="GO:0032993">
    <property type="term" value="C:protein-DNA complex"/>
    <property type="evidence" value="ECO:0007669"/>
    <property type="project" value="TreeGrafter"/>
</dbReference>